<dbReference type="EMBL" id="UINC01040608">
    <property type="protein sequence ID" value="SVB40718.1"/>
    <property type="molecule type" value="Genomic_DNA"/>
</dbReference>
<feature type="non-terminal residue" evidence="2">
    <location>
        <position position="1"/>
    </location>
</feature>
<dbReference type="PANTHER" id="PTHR43283:SF3">
    <property type="entry name" value="BETA-LACTAMASE FAMILY PROTEIN (AFU_ORTHOLOGUE AFUA_5G07500)"/>
    <property type="match status" value="1"/>
</dbReference>
<dbReference type="InterPro" id="IPR050789">
    <property type="entry name" value="Diverse_Enzym_Activities"/>
</dbReference>
<feature type="domain" description="Beta-lactamase-related" evidence="1">
    <location>
        <begin position="70"/>
        <end position="424"/>
    </location>
</feature>
<dbReference type="SUPFAM" id="SSF56601">
    <property type="entry name" value="beta-lactamase/transpeptidase-like"/>
    <property type="match status" value="1"/>
</dbReference>
<dbReference type="Gene3D" id="3.40.710.10">
    <property type="entry name" value="DD-peptidase/beta-lactamase superfamily"/>
    <property type="match status" value="1"/>
</dbReference>
<dbReference type="InterPro" id="IPR012338">
    <property type="entry name" value="Beta-lactam/transpept-like"/>
</dbReference>
<gene>
    <name evidence="2" type="ORF">METZ01_LOCUS193572</name>
</gene>
<name>A0A382DQS2_9ZZZZ</name>
<sequence>RANAPTLWSIESAMRSRLEAMQPSGRIVLSSAIVYLFVALPSAPAPEADLAKDGQVVVSTGRQFPELKPFDELMEGFVRDNELPGAALAVAKDGRLVYARGFGYADVEKKQPVQLESLFRIASISKPFTAVATLQLVEQGRLGLNDPVFGLLPHKPHLAKGDSIDPRLGQVTIAHLLRHQGGWDRKETIDPLFHAIDIASVLGKPPPATQDDVIRFMMGWKLDFEPGERYVYSNLGYCLLGRVIEQVTGRRYGDHMVNEFLRPLGIESMRLGKTLLRDRAENEVKYYPKGDRLGIAVTGEAIGAKVLWPYGAWSIESFDSLGGWIASAPDLVRFGSAVDRYQQSGILNEKTIATMIERPAKGHFGNDEKGKPDATHYGCGWSVRPTNNGKTNRWHTGGLSGTSTILVLRHDGLCWAVLFNTNLTSDGKKPSSKIDPLVHKAADAVTAWPSHDLFDD</sequence>
<proteinExistence type="predicted"/>
<dbReference type="PANTHER" id="PTHR43283">
    <property type="entry name" value="BETA-LACTAMASE-RELATED"/>
    <property type="match status" value="1"/>
</dbReference>
<organism evidence="2">
    <name type="scientific">marine metagenome</name>
    <dbReference type="NCBI Taxonomy" id="408172"/>
    <lineage>
        <taxon>unclassified sequences</taxon>
        <taxon>metagenomes</taxon>
        <taxon>ecological metagenomes</taxon>
    </lineage>
</organism>
<dbReference type="Pfam" id="PF00144">
    <property type="entry name" value="Beta-lactamase"/>
    <property type="match status" value="1"/>
</dbReference>
<evidence type="ECO:0000313" key="2">
    <source>
        <dbReference type="EMBL" id="SVB40718.1"/>
    </source>
</evidence>
<protein>
    <recommendedName>
        <fullName evidence="1">Beta-lactamase-related domain-containing protein</fullName>
    </recommendedName>
</protein>
<reference evidence="2" key="1">
    <citation type="submission" date="2018-05" db="EMBL/GenBank/DDBJ databases">
        <authorList>
            <person name="Lanie J.A."/>
            <person name="Ng W.-L."/>
            <person name="Kazmierczak K.M."/>
            <person name="Andrzejewski T.M."/>
            <person name="Davidsen T.M."/>
            <person name="Wayne K.J."/>
            <person name="Tettelin H."/>
            <person name="Glass J.I."/>
            <person name="Rusch D."/>
            <person name="Podicherti R."/>
            <person name="Tsui H.-C.T."/>
            <person name="Winkler M.E."/>
        </authorList>
    </citation>
    <scope>NUCLEOTIDE SEQUENCE</scope>
</reference>
<dbReference type="AlphaFoldDB" id="A0A382DQS2"/>
<accession>A0A382DQS2</accession>
<dbReference type="InterPro" id="IPR001466">
    <property type="entry name" value="Beta-lactam-related"/>
</dbReference>
<evidence type="ECO:0000259" key="1">
    <source>
        <dbReference type="Pfam" id="PF00144"/>
    </source>
</evidence>